<protein>
    <submittedName>
        <fullName evidence="2">Uncharacterized protein</fullName>
    </submittedName>
</protein>
<feature type="signal peptide" evidence="1">
    <location>
        <begin position="1"/>
        <end position="23"/>
    </location>
</feature>
<feature type="chain" id="PRO_5047144508" evidence="1">
    <location>
        <begin position="24"/>
        <end position="173"/>
    </location>
</feature>
<accession>A0ABV4US65</accession>
<comment type="caution">
    <text evidence="2">The sequence shown here is derived from an EMBL/GenBank/DDBJ whole genome shotgun (WGS) entry which is preliminary data.</text>
</comment>
<gene>
    <name evidence="2" type="ORF">ACETWP_14345</name>
</gene>
<dbReference type="RefSeq" id="WP_373972945.1">
    <property type="nucleotide sequence ID" value="NZ_JBHDLJ010000014.1"/>
</dbReference>
<sequence length="173" mass="18593">MKKILATLAACALALATATAAEAAPRQTMTTTYVTGYSMQDNDPAGSRAIAYSQLWGFKTRHQQAGGDGTYANPITLAVSPGRYAPGTRIYMPHVDRFFVVEDSCASCGAKSSWVDMYVGGTMSDPTSKVDACMAQLTGNYRMVVNPTRYHKVVKGPLYNSRTDTCAKVTVRG</sequence>
<evidence type="ECO:0000256" key="1">
    <source>
        <dbReference type="SAM" id="SignalP"/>
    </source>
</evidence>
<keyword evidence="1" id="KW-0732">Signal</keyword>
<dbReference type="EMBL" id="JBHDLJ010000014">
    <property type="protein sequence ID" value="MFB0835768.1"/>
    <property type="molecule type" value="Genomic_DNA"/>
</dbReference>
<name>A0ABV4US65_9MICC</name>
<evidence type="ECO:0000313" key="2">
    <source>
        <dbReference type="EMBL" id="MFB0835768.1"/>
    </source>
</evidence>
<reference evidence="2 3" key="1">
    <citation type="submission" date="2024-09" db="EMBL/GenBank/DDBJ databases">
        <authorList>
            <person name="Salinas-Garcia M.A."/>
            <person name="Prieme A."/>
        </authorList>
    </citation>
    <scope>NUCLEOTIDE SEQUENCE [LARGE SCALE GENOMIC DNA]</scope>
    <source>
        <strain evidence="2 3">DSM 21081</strain>
    </source>
</reference>
<proteinExistence type="predicted"/>
<evidence type="ECO:0000313" key="3">
    <source>
        <dbReference type="Proteomes" id="UP001575652"/>
    </source>
</evidence>
<dbReference type="Proteomes" id="UP001575652">
    <property type="component" value="Unassembled WGS sequence"/>
</dbReference>
<keyword evidence="3" id="KW-1185">Reference proteome</keyword>
<organism evidence="2 3">
    <name type="scientific">Arthrobacter halodurans</name>
    <dbReference type="NCBI Taxonomy" id="516699"/>
    <lineage>
        <taxon>Bacteria</taxon>
        <taxon>Bacillati</taxon>
        <taxon>Actinomycetota</taxon>
        <taxon>Actinomycetes</taxon>
        <taxon>Micrococcales</taxon>
        <taxon>Micrococcaceae</taxon>
        <taxon>Arthrobacter</taxon>
    </lineage>
</organism>